<evidence type="ECO:0000313" key="3">
    <source>
        <dbReference type="Proteomes" id="UP000466442"/>
    </source>
</evidence>
<feature type="compositionally biased region" description="Basic and acidic residues" evidence="1">
    <location>
        <begin position="600"/>
        <end position="611"/>
    </location>
</feature>
<dbReference type="Proteomes" id="UP000466442">
    <property type="component" value="Linkage Group LG1"/>
</dbReference>
<feature type="region of interest" description="Disordered" evidence="1">
    <location>
        <begin position="806"/>
        <end position="842"/>
    </location>
</feature>
<dbReference type="OrthoDB" id="751084at2759"/>
<feature type="region of interest" description="Disordered" evidence="1">
    <location>
        <begin position="177"/>
        <end position="271"/>
    </location>
</feature>
<gene>
    <name evidence="2" type="ORF">GE061_000408</name>
</gene>
<evidence type="ECO:0008006" key="4">
    <source>
        <dbReference type="Google" id="ProtNLM"/>
    </source>
</evidence>
<sequence>MLERQCNMDMSNGFSNVNVNKMIESSRNWNLANDVELLKCLEKFSENIVNNASLTLSSMDNLEDSLNETFLKVRTVANKFQAIADNQFIENRVQEEEDFVLANDDKDTLENQKSTENSKDQIIDCIKGCQNVLRNKFETVQLSGIDSEDEMANSSPVVLVPINAYKERPLPHMIGGEQFKTDETLGLGTTGDSIDDSIESDDDADETDRSSYYSSNVTRETINQVQPSIPPAKPVSGFTPRDPSPPKNLIPEPPPFHPNFSSDPPRIEDDVQPSDLFSITLLPEEPILYEPSDDLFGDDAMPTDKEPSPPKRVEDVGNSLSNNKTNNEEAENVPIKSSVSREQLLSGRNFASFKEDLARVLSGGARPIRKPSSSDSEDSKSDTVSSPAQDDASEKEGAVEDLSPQPRITPSPAKRSAAPPGHNNFWSPPVPSHSQGNSGGVTLPSVSTNVLENLAKGRAKVKGTRRPPSRKHRQTNINKESYSGDQNPNPSDSTHSEDTSVHESSSTQPGSNILSPATDEEDLFVLPAFDLPTDPPNRGLFFGNSLLSPGTTIDDGGASNSLLFPTDAHVDKPPIIPPKSTATASNSSRNDSPKKSTPVEFEKPKPISKDDDPPDLFSSIKSDASIKQPNVAKPSDQAIVVDTDLFSKTSSINDGLDETDDIFSSTSNEKELSTSPLLFSDWAKSPEISKTEDKSTSKSSQQLGLNWDFLGSDDISEDLFRSQKKESSVVSSKGESNTSKLDVVKKDEINIFSPSPSLSFERREGGTLFENESSYAAPDIFTGASSFMGLSLPKSKDNFLFDSDDDEDDDSLFKSSKSSSVLKSSEKTTKPQGTPQGKNTGIISNDWTPIRLISMYAQVVCDPPNHSQLCFIRLGLLSSI</sequence>
<organism evidence="2 3">
    <name type="scientific">Apolygus lucorum</name>
    <name type="common">Small green plant bug</name>
    <name type="synonym">Lygocoris lucorum</name>
    <dbReference type="NCBI Taxonomy" id="248454"/>
    <lineage>
        <taxon>Eukaryota</taxon>
        <taxon>Metazoa</taxon>
        <taxon>Ecdysozoa</taxon>
        <taxon>Arthropoda</taxon>
        <taxon>Hexapoda</taxon>
        <taxon>Insecta</taxon>
        <taxon>Pterygota</taxon>
        <taxon>Neoptera</taxon>
        <taxon>Paraneoptera</taxon>
        <taxon>Hemiptera</taxon>
        <taxon>Heteroptera</taxon>
        <taxon>Panheteroptera</taxon>
        <taxon>Cimicomorpha</taxon>
        <taxon>Miridae</taxon>
        <taxon>Mirini</taxon>
        <taxon>Apolygus</taxon>
    </lineage>
</organism>
<feature type="compositionally biased region" description="Basic residues" evidence="1">
    <location>
        <begin position="457"/>
        <end position="474"/>
    </location>
</feature>
<evidence type="ECO:0000256" key="1">
    <source>
        <dbReference type="SAM" id="MobiDB-lite"/>
    </source>
</evidence>
<feature type="compositionally biased region" description="Polar residues" evidence="1">
    <location>
        <begin position="619"/>
        <end position="628"/>
    </location>
</feature>
<feature type="region of interest" description="Disordered" evidence="1">
    <location>
        <begin position="288"/>
        <end position="342"/>
    </location>
</feature>
<feature type="compositionally biased region" description="Acidic residues" evidence="1">
    <location>
        <begin position="193"/>
        <end position="206"/>
    </location>
</feature>
<feature type="compositionally biased region" description="Pro residues" evidence="1">
    <location>
        <begin position="242"/>
        <end position="257"/>
    </location>
</feature>
<comment type="caution">
    <text evidence="2">The sequence shown here is derived from an EMBL/GenBank/DDBJ whole genome shotgun (WGS) entry which is preliminary data.</text>
</comment>
<name>A0A8S9Y487_APOLU</name>
<feature type="compositionally biased region" description="Polar residues" evidence="1">
    <location>
        <begin position="502"/>
        <end position="515"/>
    </location>
</feature>
<protein>
    <recommendedName>
        <fullName evidence="4">FAM21/CAPZIP domain-containing protein</fullName>
    </recommendedName>
</protein>
<feature type="compositionally biased region" description="Polar residues" evidence="1">
    <location>
        <begin position="662"/>
        <end position="675"/>
    </location>
</feature>
<feature type="compositionally biased region" description="Polar residues" evidence="1">
    <location>
        <begin position="580"/>
        <end position="590"/>
    </location>
</feature>
<feature type="region of interest" description="Disordered" evidence="1">
    <location>
        <begin position="361"/>
        <end position="675"/>
    </location>
</feature>
<reference evidence="2" key="1">
    <citation type="journal article" date="2021" name="Mol. Ecol. Resour.">
        <title>Apolygus lucorum genome provides insights into omnivorousness and mesophyll feeding.</title>
        <authorList>
            <person name="Liu Y."/>
            <person name="Liu H."/>
            <person name="Wang H."/>
            <person name="Huang T."/>
            <person name="Liu B."/>
            <person name="Yang B."/>
            <person name="Yin L."/>
            <person name="Li B."/>
            <person name="Zhang Y."/>
            <person name="Zhang S."/>
            <person name="Jiang F."/>
            <person name="Zhang X."/>
            <person name="Ren Y."/>
            <person name="Wang B."/>
            <person name="Wang S."/>
            <person name="Lu Y."/>
            <person name="Wu K."/>
            <person name="Fan W."/>
            <person name="Wang G."/>
        </authorList>
    </citation>
    <scope>NUCLEOTIDE SEQUENCE</scope>
    <source>
        <strain evidence="2">12Hb</strain>
    </source>
</reference>
<evidence type="ECO:0000313" key="2">
    <source>
        <dbReference type="EMBL" id="KAF6216070.1"/>
    </source>
</evidence>
<feature type="compositionally biased region" description="Polar residues" evidence="1">
    <location>
        <begin position="830"/>
        <end position="842"/>
    </location>
</feature>
<proteinExistence type="predicted"/>
<feature type="compositionally biased region" description="Polar residues" evidence="1">
    <location>
        <begin position="212"/>
        <end position="227"/>
    </location>
</feature>
<keyword evidence="3" id="KW-1185">Reference proteome</keyword>
<feature type="compositionally biased region" description="Basic and acidic residues" evidence="1">
    <location>
        <begin position="302"/>
        <end position="315"/>
    </location>
</feature>
<feature type="compositionally biased region" description="Low complexity" evidence="1">
    <location>
        <begin position="813"/>
        <end position="823"/>
    </location>
</feature>
<accession>A0A8S9Y487</accession>
<dbReference type="AlphaFoldDB" id="A0A8S9Y487"/>
<feature type="compositionally biased region" description="Polar residues" evidence="1">
    <location>
        <begin position="475"/>
        <end position="493"/>
    </location>
</feature>
<dbReference type="EMBL" id="WIXP02000001">
    <property type="protein sequence ID" value="KAF6216070.1"/>
    <property type="molecule type" value="Genomic_DNA"/>
</dbReference>